<dbReference type="EMBL" id="CAJJDP010000031">
    <property type="protein sequence ID" value="CAD8155953.1"/>
    <property type="molecule type" value="Genomic_DNA"/>
</dbReference>
<protein>
    <submittedName>
        <fullName evidence="1">Uncharacterized protein</fullName>
    </submittedName>
</protein>
<comment type="caution">
    <text evidence="1">The sequence shown here is derived from an EMBL/GenBank/DDBJ whole genome shotgun (WGS) entry which is preliminary data.</text>
</comment>
<dbReference type="OrthoDB" id="1926212at2759"/>
<name>A0A8S1TV72_PAROT</name>
<sequence length="82" mass="9991">MKIKTQENSHFRQAERGYQKKLKSSHSLYWNFCQKLIAPQFQNDIIFGYEWILEQLKRSTFPEAETEICKEMGYLKKHIEIY</sequence>
<dbReference type="Proteomes" id="UP000683925">
    <property type="component" value="Unassembled WGS sequence"/>
</dbReference>
<evidence type="ECO:0000313" key="1">
    <source>
        <dbReference type="EMBL" id="CAD8155953.1"/>
    </source>
</evidence>
<dbReference type="AlphaFoldDB" id="A0A8S1TV72"/>
<gene>
    <name evidence="1" type="ORF">POCTA_138.1.T0310216</name>
</gene>
<evidence type="ECO:0000313" key="2">
    <source>
        <dbReference type="Proteomes" id="UP000683925"/>
    </source>
</evidence>
<accession>A0A8S1TV72</accession>
<organism evidence="1 2">
    <name type="scientific">Paramecium octaurelia</name>
    <dbReference type="NCBI Taxonomy" id="43137"/>
    <lineage>
        <taxon>Eukaryota</taxon>
        <taxon>Sar</taxon>
        <taxon>Alveolata</taxon>
        <taxon>Ciliophora</taxon>
        <taxon>Intramacronucleata</taxon>
        <taxon>Oligohymenophorea</taxon>
        <taxon>Peniculida</taxon>
        <taxon>Parameciidae</taxon>
        <taxon>Paramecium</taxon>
    </lineage>
</organism>
<proteinExistence type="predicted"/>
<reference evidence="1" key="1">
    <citation type="submission" date="2021-01" db="EMBL/GenBank/DDBJ databases">
        <authorList>
            <consortium name="Genoscope - CEA"/>
            <person name="William W."/>
        </authorList>
    </citation>
    <scope>NUCLEOTIDE SEQUENCE</scope>
</reference>
<keyword evidence="2" id="KW-1185">Reference proteome</keyword>